<dbReference type="PANTHER" id="PTHR43394">
    <property type="entry name" value="ATP-DEPENDENT PERMEASE MDL1, MITOCHONDRIAL"/>
    <property type="match status" value="1"/>
</dbReference>
<dbReference type="EMBL" id="JAMXFF010000025">
    <property type="protein sequence ID" value="MCT7967929.1"/>
    <property type="molecule type" value="Genomic_DNA"/>
</dbReference>
<accession>A0ABT2MT73</accession>
<dbReference type="EC" id="2.7.13.3" evidence="3"/>
<dbReference type="InterPro" id="IPR003593">
    <property type="entry name" value="AAA+_ATPase"/>
</dbReference>
<dbReference type="CDD" id="cd07346">
    <property type="entry name" value="ABC_6TM_exporters"/>
    <property type="match status" value="1"/>
</dbReference>
<protein>
    <recommendedName>
        <fullName evidence="3">histidine kinase</fullName>
        <ecNumber evidence="3">2.7.13.3</ecNumber>
    </recommendedName>
</protein>
<dbReference type="InterPro" id="IPR017871">
    <property type="entry name" value="ABC_transporter-like_CS"/>
</dbReference>
<dbReference type="InterPro" id="IPR011527">
    <property type="entry name" value="ABC1_TM_dom"/>
</dbReference>
<dbReference type="SUPFAM" id="SSF47384">
    <property type="entry name" value="Homodimeric domain of signal transducing histidine kinase"/>
    <property type="match status" value="1"/>
</dbReference>
<feature type="transmembrane region" description="Helical" evidence="9">
    <location>
        <begin position="74"/>
        <end position="95"/>
    </location>
</feature>
<evidence type="ECO:0000313" key="13">
    <source>
        <dbReference type="Proteomes" id="UP001525890"/>
    </source>
</evidence>
<dbReference type="CDD" id="cd03251">
    <property type="entry name" value="ABCC_MsbA"/>
    <property type="match status" value="1"/>
</dbReference>
<gene>
    <name evidence="12" type="ORF">NG799_16580</name>
</gene>
<dbReference type="InterPro" id="IPR036640">
    <property type="entry name" value="ABC1_TM_sf"/>
</dbReference>
<evidence type="ECO:0000256" key="4">
    <source>
        <dbReference type="ARBA" id="ARBA00022692"/>
    </source>
</evidence>
<feature type="transmembrane region" description="Helical" evidence="9">
    <location>
        <begin position="16"/>
        <end position="47"/>
    </location>
</feature>
<feature type="domain" description="ABC transmembrane type-1" evidence="11">
    <location>
        <begin position="19"/>
        <end position="322"/>
    </location>
</feature>
<evidence type="ECO:0000256" key="9">
    <source>
        <dbReference type="SAM" id="Phobius"/>
    </source>
</evidence>
<dbReference type="InterPro" id="IPR003439">
    <property type="entry name" value="ABC_transporter-like_ATP-bd"/>
</dbReference>
<dbReference type="GO" id="GO:0005524">
    <property type="term" value="F:ATP binding"/>
    <property type="evidence" value="ECO:0007669"/>
    <property type="project" value="UniProtKB-KW"/>
</dbReference>
<evidence type="ECO:0000256" key="1">
    <source>
        <dbReference type="ARBA" id="ARBA00000085"/>
    </source>
</evidence>
<comment type="catalytic activity">
    <reaction evidence="1">
        <text>ATP + protein L-histidine = ADP + protein N-phospho-L-histidine.</text>
        <dbReference type="EC" id="2.7.13.3"/>
    </reaction>
</comment>
<dbReference type="InterPro" id="IPR027417">
    <property type="entry name" value="P-loop_NTPase"/>
</dbReference>
<name>A0ABT2MT73_9CYAN</name>
<evidence type="ECO:0000256" key="8">
    <source>
        <dbReference type="ARBA" id="ARBA00023136"/>
    </source>
</evidence>
<dbReference type="SMART" id="SM00382">
    <property type="entry name" value="AAA"/>
    <property type="match status" value="1"/>
</dbReference>
<evidence type="ECO:0000259" key="10">
    <source>
        <dbReference type="PROSITE" id="PS50893"/>
    </source>
</evidence>
<feature type="transmembrane region" description="Helical" evidence="9">
    <location>
        <begin position="268"/>
        <end position="285"/>
    </location>
</feature>
<feature type="domain" description="ABC transporter" evidence="10">
    <location>
        <begin position="356"/>
        <end position="591"/>
    </location>
</feature>
<dbReference type="Pfam" id="PF00005">
    <property type="entry name" value="ABC_tran"/>
    <property type="match status" value="1"/>
</dbReference>
<reference evidence="12 13" key="1">
    <citation type="journal article" date="2022" name="Front. Microbiol.">
        <title>High genomic differentiation and limited gene flow indicate recent cryptic speciation within the genus Laspinema (cyanobacteria).</title>
        <authorList>
            <person name="Stanojkovic A."/>
            <person name="Skoupy S."/>
            <person name="Skaloud P."/>
            <person name="Dvorak P."/>
        </authorList>
    </citation>
    <scope>NUCLEOTIDE SEQUENCE [LARGE SCALE GENOMIC DNA]</scope>
    <source>
        <strain evidence="12 13">D2a</strain>
    </source>
</reference>
<organism evidence="12 13">
    <name type="scientific">Laspinema palackyanum D2a</name>
    <dbReference type="NCBI Taxonomy" id="2953684"/>
    <lineage>
        <taxon>Bacteria</taxon>
        <taxon>Bacillati</taxon>
        <taxon>Cyanobacteriota</taxon>
        <taxon>Cyanophyceae</taxon>
        <taxon>Oscillatoriophycideae</taxon>
        <taxon>Oscillatoriales</taxon>
        <taxon>Laspinemataceae</taxon>
        <taxon>Laspinema</taxon>
        <taxon>Laspinema palackyanum</taxon>
    </lineage>
</organism>
<evidence type="ECO:0000256" key="2">
    <source>
        <dbReference type="ARBA" id="ARBA00004651"/>
    </source>
</evidence>
<dbReference type="PANTHER" id="PTHR43394:SF1">
    <property type="entry name" value="ATP-BINDING CASSETTE SUB-FAMILY B MEMBER 10, MITOCHONDRIAL"/>
    <property type="match status" value="1"/>
</dbReference>
<evidence type="ECO:0000256" key="7">
    <source>
        <dbReference type="ARBA" id="ARBA00022989"/>
    </source>
</evidence>
<dbReference type="Gene3D" id="1.20.1560.10">
    <property type="entry name" value="ABC transporter type 1, transmembrane domain"/>
    <property type="match status" value="1"/>
</dbReference>
<dbReference type="RefSeq" id="WP_368007483.1">
    <property type="nucleotide sequence ID" value="NZ_JAMXFF010000025.1"/>
</dbReference>
<sequence>MSPTQFLLQYAKKQPWWIALTIFLGWSGALFNGVSMTLLIPVVLAFLGQEVEFQKGPPIVGRALGLIDNVDPKYQIGVMMAVILLLIILKNLALVSNQLASAHLSRLLVRDLRLNAIKLLLDIDIDYYSKTKLGDILNYVNQEVGRCSSAIKIGIRTLTNAMTVLIFLGILILISWQLTIVSTLLLMLVPFLSQFVIRRSKDYGRILSEKSRAYSGALIEVLNGIRLVKSTGQEKPEYEKIQKLIEARENADMQSQVNYSIIGPMNELSGLLVILAIIFAGRVIFANQIDTLSTVLLTYLFVLSRVVPMIGQLNNSRSEFANVIPSTIIVSEFLRLDDKPLMKDGTEPYQKLQEGIHFENLSFSYPGHKDLVLKDVDLWLPKGATLALVGGSGAGKSTLADLLPRFYDTTEGRITIDGKDLREFDVRSLRKSMGIVSQDTFLFNDSVRNNIAYGRPDATDEEVIEAAKLANAYEFIMNLPEGIETPLGDRGILLSGGQRQRIAIARALLHNPDILILDEATSALDTVSEHLVQQAIERLSRDRTTLVIAHRLSTVKNADKIAVLDKGQVVETGTHEELLSKGGYYAKLYSMQFSLDTQDLVKKARSETLINTSYEIRTRLNPMIGFLRLIVDDVVDSPQELRELTHESYDSAIRLLNTLEYMEKRSKLEN</sequence>
<evidence type="ECO:0000256" key="6">
    <source>
        <dbReference type="ARBA" id="ARBA00022840"/>
    </source>
</evidence>
<evidence type="ECO:0000256" key="5">
    <source>
        <dbReference type="ARBA" id="ARBA00022741"/>
    </source>
</evidence>
<comment type="caution">
    <text evidence="12">The sequence shown here is derived from an EMBL/GenBank/DDBJ whole genome shotgun (WGS) entry which is preliminary data.</text>
</comment>
<evidence type="ECO:0000259" key="11">
    <source>
        <dbReference type="PROSITE" id="PS50929"/>
    </source>
</evidence>
<dbReference type="SUPFAM" id="SSF52540">
    <property type="entry name" value="P-loop containing nucleoside triphosphate hydrolases"/>
    <property type="match status" value="1"/>
</dbReference>
<dbReference type="PROSITE" id="PS00211">
    <property type="entry name" value="ABC_TRANSPORTER_1"/>
    <property type="match status" value="1"/>
</dbReference>
<keyword evidence="5" id="KW-0547">Nucleotide-binding</keyword>
<dbReference type="InterPro" id="IPR039421">
    <property type="entry name" value="Type_1_exporter"/>
</dbReference>
<dbReference type="PROSITE" id="PS50929">
    <property type="entry name" value="ABC_TM1F"/>
    <property type="match status" value="1"/>
</dbReference>
<comment type="subcellular location">
    <subcellularLocation>
        <location evidence="2">Cell membrane</location>
        <topology evidence="2">Multi-pass membrane protein</topology>
    </subcellularLocation>
</comment>
<evidence type="ECO:0000256" key="3">
    <source>
        <dbReference type="ARBA" id="ARBA00012438"/>
    </source>
</evidence>
<proteinExistence type="predicted"/>
<dbReference type="Proteomes" id="UP001525890">
    <property type="component" value="Unassembled WGS sequence"/>
</dbReference>
<keyword evidence="13" id="KW-1185">Reference proteome</keyword>
<dbReference type="SUPFAM" id="SSF90123">
    <property type="entry name" value="ABC transporter transmembrane region"/>
    <property type="match status" value="1"/>
</dbReference>
<keyword evidence="7 9" id="KW-1133">Transmembrane helix</keyword>
<keyword evidence="8 9" id="KW-0472">Membrane</keyword>
<feature type="transmembrane region" description="Helical" evidence="9">
    <location>
        <begin position="291"/>
        <end position="310"/>
    </location>
</feature>
<dbReference type="Gene3D" id="3.40.50.300">
    <property type="entry name" value="P-loop containing nucleotide triphosphate hydrolases"/>
    <property type="match status" value="1"/>
</dbReference>
<dbReference type="PROSITE" id="PS50893">
    <property type="entry name" value="ABC_TRANSPORTER_2"/>
    <property type="match status" value="1"/>
</dbReference>
<dbReference type="InterPro" id="IPR036097">
    <property type="entry name" value="HisK_dim/P_sf"/>
</dbReference>
<evidence type="ECO:0000313" key="12">
    <source>
        <dbReference type="EMBL" id="MCT7967929.1"/>
    </source>
</evidence>
<dbReference type="Pfam" id="PF00664">
    <property type="entry name" value="ABC_membrane"/>
    <property type="match status" value="1"/>
</dbReference>
<keyword evidence="6 12" id="KW-0067">ATP-binding</keyword>
<keyword evidence="4 9" id="KW-0812">Transmembrane</keyword>